<feature type="compositionally biased region" description="Low complexity" evidence="12">
    <location>
        <begin position="215"/>
        <end position="240"/>
    </location>
</feature>
<evidence type="ECO:0000256" key="9">
    <source>
        <dbReference type="HAMAP-Rule" id="MF_00100"/>
    </source>
</evidence>
<dbReference type="GO" id="GO:0003743">
    <property type="term" value="F:translation initiation factor activity"/>
    <property type="evidence" value="ECO:0007669"/>
    <property type="project" value="UniProtKB-UniRule"/>
</dbReference>
<dbReference type="CDD" id="cd03692">
    <property type="entry name" value="mtIF2_IVc"/>
    <property type="match status" value="1"/>
</dbReference>
<evidence type="ECO:0000259" key="13">
    <source>
        <dbReference type="PROSITE" id="PS51722"/>
    </source>
</evidence>
<comment type="function">
    <text evidence="9 10">One of the essential components for the initiation of protein synthesis. Protects formylmethionyl-tRNA from spontaneous hydrolysis and promotes its binding to the 30S ribosomal subunits. Also involved in the hydrolysis of GTP during the formation of the 70S ribosomal complex.</text>
</comment>
<name>A0A564WD80_9PROT</name>
<dbReference type="HAMAP" id="MF_00100_B">
    <property type="entry name" value="IF_2_B"/>
    <property type="match status" value="1"/>
</dbReference>
<accession>A0A564WD80</accession>
<evidence type="ECO:0000256" key="1">
    <source>
        <dbReference type="ARBA" id="ARBA00004496"/>
    </source>
</evidence>
<keyword evidence="5 9" id="KW-0396">Initiation factor</keyword>
<dbReference type="FunFam" id="3.40.50.300:FF:000019">
    <property type="entry name" value="Translation initiation factor IF-2"/>
    <property type="match status" value="1"/>
</dbReference>
<sequence length="985" mass="104144">MTETDEKNADEGRLNRPRRLELKKTVETGQVRQSFAHGRSKMVTVEVRKKRTFAADGRGGRAGDQRGEGGRGRGDAHGRDAASTGLTTQEKAARARALEGARRAEEDRVATPAAELEPVAAEIPAAEMAQPEAEAAAPELASAEQVAAQEAAPVATAETAIDAAESRAVEPAAETELPVQPGGGEGAEAIEEASATAAEAVEPGQAGAELSVPLAAAGETAAQTAEPAAEAPAPRSQAATVAASEAIAPRGPGGSGAESRVPAGRPAAPVGRSGGAPGARPPRTDERQGRPAGDRGPSRPDAGRKPEAPAGAGRGVAKPRSPATQEDTAARAGRAKRVVRPEVRRTEDAGLRADEGRRGGKISVTHALDEAERVRSLASVRRARQKERMKQIQALGADSQKIIRDVIIPETITVQELANRMAARSTDVIKVLMRMGMMATINHSIDGDTAELVATEFGHNIKRVSEADVELGLRGEPDSADHLQSRPPVVTVMGHVDHGKTSLLDALRKSDVAAHEAGGITQHIGAYQVTLAGGQKITFIDTPGHEAFTQMRARGARVTDIVVLVVAADDGVMPQTVEAIAHAKAAGVPLIVAVNKCDRPDADPRRVRTELMQHSVFVEDMGGDTLSVDVSAKTGANLDKLAEAILLQAEVLDLNANPDRSAEGVVIEARMERGRGTVATVLVQRGTLRPGDVFVAGSEWGRVRTLADANGATVERAGPGMPVEILGLNSTPAAGDDVIVVDSEARAREVSEFRQRRSRDARTTTTRGTLEQMLNRIQEGEARELAVVVKADVHGSVEAIAGALQKIGGEHIKVNVLHSGVGGINETDIGLARASGALVIGFNVRANPQAREMAKRDGVEIRYYSIIYDLTDDIRTVLTGMLKPTVKENILGYAQIRQVFNISKVGKVAGCMITEGVVRRGAKVRLLRDDVVIHTGDLGQLKRFKEDVREVKDGYDCGISLLNYHDIQVGDTIECYELEEVAREL</sequence>
<dbReference type="Pfam" id="PF22042">
    <property type="entry name" value="EF-G_D2"/>
    <property type="match status" value="1"/>
</dbReference>
<feature type="compositionally biased region" description="Basic and acidic residues" evidence="12">
    <location>
        <begin position="282"/>
        <end position="307"/>
    </location>
</feature>
<keyword evidence="8 9" id="KW-0342">GTP-binding</keyword>
<feature type="compositionally biased region" description="Basic and acidic residues" evidence="12">
    <location>
        <begin position="1"/>
        <end position="26"/>
    </location>
</feature>
<dbReference type="InterPro" id="IPR004161">
    <property type="entry name" value="EFTu-like_2"/>
</dbReference>
<feature type="binding site" evidence="9">
    <location>
        <begin position="494"/>
        <end position="501"/>
    </location>
    <ligand>
        <name>GTP</name>
        <dbReference type="ChEBI" id="CHEBI:37565"/>
    </ligand>
</feature>
<dbReference type="SUPFAM" id="SSF52540">
    <property type="entry name" value="P-loop containing nucleoside triphosphate hydrolases"/>
    <property type="match status" value="1"/>
</dbReference>
<feature type="compositionally biased region" description="Basic and acidic residues" evidence="12">
    <location>
        <begin position="91"/>
        <end position="109"/>
    </location>
</feature>
<evidence type="ECO:0000256" key="10">
    <source>
        <dbReference type="RuleBase" id="RU000644"/>
    </source>
</evidence>
<feature type="binding site" evidence="9">
    <location>
        <begin position="595"/>
        <end position="598"/>
    </location>
    <ligand>
        <name>GTP</name>
        <dbReference type="ChEBI" id="CHEBI:37565"/>
    </ligand>
</feature>
<gene>
    <name evidence="9 14" type="primary">infB</name>
    <name evidence="14" type="ORF">DF3PA_120056</name>
</gene>
<evidence type="ECO:0000313" key="15">
    <source>
        <dbReference type="Proteomes" id="UP000326641"/>
    </source>
</evidence>
<dbReference type="CDD" id="cd01887">
    <property type="entry name" value="IF2_eIF5B"/>
    <property type="match status" value="1"/>
</dbReference>
<dbReference type="FunFam" id="2.40.30.10:FF:000007">
    <property type="entry name" value="Translation initiation factor IF-2"/>
    <property type="match status" value="1"/>
</dbReference>
<evidence type="ECO:0000256" key="7">
    <source>
        <dbReference type="ARBA" id="ARBA00022917"/>
    </source>
</evidence>
<dbReference type="GO" id="GO:0005525">
    <property type="term" value="F:GTP binding"/>
    <property type="evidence" value="ECO:0007669"/>
    <property type="project" value="UniProtKB-KW"/>
</dbReference>
<feature type="region of interest" description="Disordered" evidence="12">
    <location>
        <begin position="1"/>
        <end position="337"/>
    </location>
</feature>
<dbReference type="CDD" id="cd03702">
    <property type="entry name" value="IF2_mtIF2_II"/>
    <property type="match status" value="1"/>
</dbReference>
<dbReference type="InterPro" id="IPR009000">
    <property type="entry name" value="Transl_B-barrel_sf"/>
</dbReference>
<comment type="similarity">
    <text evidence="2 9 10">Belongs to the TRAFAC class translation factor GTPase superfamily. Classic translation factor GTPase family. IF-2 subfamily.</text>
</comment>
<dbReference type="InterPro" id="IPR000178">
    <property type="entry name" value="TF_IF2_bacterial-like"/>
</dbReference>
<evidence type="ECO:0000313" key="14">
    <source>
        <dbReference type="EMBL" id="VUX45454.1"/>
    </source>
</evidence>
<evidence type="ECO:0000256" key="8">
    <source>
        <dbReference type="ARBA" id="ARBA00023134"/>
    </source>
</evidence>
<dbReference type="Pfam" id="PF08364">
    <property type="entry name" value="IF2_assoc"/>
    <property type="match status" value="1"/>
</dbReference>
<evidence type="ECO:0000256" key="11">
    <source>
        <dbReference type="RuleBase" id="RU000645"/>
    </source>
</evidence>
<dbReference type="Gene3D" id="3.40.50.300">
    <property type="entry name" value="P-loop containing nucleotide triphosphate hydrolases"/>
    <property type="match status" value="1"/>
</dbReference>
<keyword evidence="7 9" id="KW-0648">Protein biosynthesis</keyword>
<dbReference type="AlphaFoldDB" id="A0A564WD80"/>
<dbReference type="NCBIfam" id="TIGR00231">
    <property type="entry name" value="small_GTP"/>
    <property type="match status" value="1"/>
</dbReference>
<dbReference type="Pfam" id="PF04760">
    <property type="entry name" value="IF2_N"/>
    <property type="match status" value="1"/>
</dbReference>
<dbReference type="PROSITE" id="PS51722">
    <property type="entry name" value="G_TR_2"/>
    <property type="match status" value="1"/>
</dbReference>
<dbReference type="PANTHER" id="PTHR43381">
    <property type="entry name" value="TRANSLATION INITIATION FACTOR IF-2-RELATED"/>
    <property type="match status" value="1"/>
</dbReference>
<evidence type="ECO:0000256" key="3">
    <source>
        <dbReference type="ARBA" id="ARBA00020675"/>
    </source>
</evidence>
<feature type="domain" description="Tr-type G" evidence="13">
    <location>
        <begin position="485"/>
        <end position="653"/>
    </location>
</feature>
<keyword evidence="15" id="KW-1185">Reference proteome</keyword>
<dbReference type="InterPro" id="IPR036925">
    <property type="entry name" value="TIF_IF2_dom3_sf"/>
</dbReference>
<dbReference type="Gene3D" id="2.40.30.10">
    <property type="entry name" value="Translation factors"/>
    <property type="match status" value="2"/>
</dbReference>
<dbReference type="SUPFAM" id="SSF52156">
    <property type="entry name" value="Initiation factor IF2/eIF5b, domain 3"/>
    <property type="match status" value="1"/>
</dbReference>
<protein>
    <recommendedName>
        <fullName evidence="3 9">Translation initiation factor IF-2</fullName>
    </recommendedName>
</protein>
<dbReference type="FunFam" id="2.40.30.10:FF:000008">
    <property type="entry name" value="Translation initiation factor IF-2"/>
    <property type="match status" value="1"/>
</dbReference>
<evidence type="ECO:0000256" key="2">
    <source>
        <dbReference type="ARBA" id="ARBA00007733"/>
    </source>
</evidence>
<dbReference type="EMBL" id="UXAT02000004">
    <property type="protein sequence ID" value="VUX45454.1"/>
    <property type="molecule type" value="Genomic_DNA"/>
</dbReference>
<proteinExistence type="inferred from homology"/>
<dbReference type="InterPro" id="IPR015760">
    <property type="entry name" value="TIF_IF2"/>
</dbReference>
<dbReference type="InterPro" id="IPR006847">
    <property type="entry name" value="IF2_N"/>
</dbReference>
<dbReference type="Proteomes" id="UP000326641">
    <property type="component" value="Unassembled WGS sequence"/>
</dbReference>
<dbReference type="Pfam" id="PF00009">
    <property type="entry name" value="GTP_EFTU"/>
    <property type="match status" value="1"/>
</dbReference>
<organism evidence="14 15">
    <name type="scientific">Candidatus Defluviicoccus seviourii</name>
    <dbReference type="NCBI Taxonomy" id="2565273"/>
    <lineage>
        <taxon>Bacteria</taxon>
        <taxon>Pseudomonadati</taxon>
        <taxon>Pseudomonadota</taxon>
        <taxon>Alphaproteobacteria</taxon>
        <taxon>Rhodospirillales</taxon>
        <taxon>Rhodospirillaceae</taxon>
        <taxon>Defluviicoccus</taxon>
    </lineage>
</organism>
<feature type="compositionally biased region" description="Low complexity" evidence="12">
    <location>
        <begin position="192"/>
        <end position="204"/>
    </location>
</feature>
<dbReference type="PANTHER" id="PTHR43381:SF5">
    <property type="entry name" value="TR-TYPE G DOMAIN-CONTAINING PROTEIN"/>
    <property type="match status" value="1"/>
</dbReference>
<comment type="caution">
    <text evidence="14">The sequence shown here is derived from an EMBL/GenBank/DDBJ whole genome shotgun (WGS) entry which is preliminary data.</text>
</comment>
<feature type="binding site" evidence="9">
    <location>
        <begin position="541"/>
        <end position="545"/>
    </location>
    <ligand>
        <name>GTP</name>
        <dbReference type="ChEBI" id="CHEBI:37565"/>
    </ligand>
</feature>
<evidence type="ECO:0000256" key="6">
    <source>
        <dbReference type="ARBA" id="ARBA00022741"/>
    </source>
</evidence>
<dbReference type="PROSITE" id="PS01176">
    <property type="entry name" value="IF2"/>
    <property type="match status" value="1"/>
</dbReference>
<evidence type="ECO:0000256" key="12">
    <source>
        <dbReference type="SAM" id="MobiDB-lite"/>
    </source>
</evidence>
<feature type="compositionally biased region" description="Basic and acidic residues" evidence="12">
    <location>
        <begin position="58"/>
        <end position="80"/>
    </location>
</feature>
<comment type="caution">
    <text evidence="9">Lacks conserved residue(s) required for the propagation of feature annotation.</text>
</comment>
<dbReference type="Pfam" id="PF11987">
    <property type="entry name" value="IF-2"/>
    <property type="match status" value="1"/>
</dbReference>
<feature type="compositionally biased region" description="Low complexity" evidence="12">
    <location>
        <begin position="259"/>
        <end position="271"/>
    </location>
</feature>
<dbReference type="InterPro" id="IPR005225">
    <property type="entry name" value="Small_GTP-bd"/>
</dbReference>
<comment type="subcellular location">
    <subcellularLocation>
        <location evidence="1 9 11">Cytoplasm</location>
    </subcellularLocation>
</comment>
<feature type="compositionally biased region" description="Low complexity" evidence="12">
    <location>
        <begin position="110"/>
        <end position="163"/>
    </location>
</feature>
<reference evidence="14" key="1">
    <citation type="submission" date="2018-11" db="EMBL/GenBank/DDBJ databases">
        <authorList>
            <person name="Onetto C."/>
        </authorList>
    </citation>
    <scope>NUCLEOTIDE SEQUENCE [LARGE SCALE GENOMIC DNA]</scope>
</reference>
<dbReference type="Gene3D" id="3.40.50.10050">
    <property type="entry name" value="Translation initiation factor IF- 2, domain 3"/>
    <property type="match status" value="1"/>
</dbReference>
<dbReference type="GO" id="GO:0003924">
    <property type="term" value="F:GTPase activity"/>
    <property type="evidence" value="ECO:0007669"/>
    <property type="project" value="UniProtKB-UniRule"/>
</dbReference>
<dbReference type="InterPro" id="IPR053905">
    <property type="entry name" value="EF-G-like_DII"/>
</dbReference>
<dbReference type="InterPro" id="IPR013575">
    <property type="entry name" value="IF2_assoc_dom_bac"/>
</dbReference>
<keyword evidence="6 9" id="KW-0547">Nucleotide-binding</keyword>
<dbReference type="InterPro" id="IPR044145">
    <property type="entry name" value="IF2_II"/>
</dbReference>
<dbReference type="InterPro" id="IPR023115">
    <property type="entry name" value="TIF_IF2_dom3"/>
</dbReference>
<dbReference type="FunFam" id="3.40.50.10050:FF:000001">
    <property type="entry name" value="Translation initiation factor IF-2"/>
    <property type="match status" value="1"/>
</dbReference>
<dbReference type="InterPro" id="IPR027417">
    <property type="entry name" value="P-loop_NTPase"/>
</dbReference>
<dbReference type="Pfam" id="PF03144">
    <property type="entry name" value="GTP_EFTU_D2"/>
    <property type="match status" value="1"/>
</dbReference>
<evidence type="ECO:0000256" key="4">
    <source>
        <dbReference type="ARBA" id="ARBA00022490"/>
    </source>
</evidence>
<dbReference type="SUPFAM" id="SSF50447">
    <property type="entry name" value="Translation proteins"/>
    <property type="match status" value="2"/>
</dbReference>
<dbReference type="NCBIfam" id="TIGR00487">
    <property type="entry name" value="IF-2"/>
    <property type="match status" value="1"/>
</dbReference>
<dbReference type="GO" id="GO:0005829">
    <property type="term" value="C:cytosol"/>
    <property type="evidence" value="ECO:0007669"/>
    <property type="project" value="TreeGrafter"/>
</dbReference>
<dbReference type="InterPro" id="IPR000795">
    <property type="entry name" value="T_Tr_GTP-bd_dom"/>
</dbReference>
<evidence type="ECO:0000256" key="5">
    <source>
        <dbReference type="ARBA" id="ARBA00022540"/>
    </source>
</evidence>
<keyword evidence="4 9" id="KW-0963">Cytoplasm</keyword>